<keyword evidence="5 7" id="KW-0067">ATP-binding</keyword>
<dbReference type="Gene3D" id="2.40.50.100">
    <property type="match status" value="1"/>
</dbReference>
<dbReference type="EMBL" id="RJTH01000015">
    <property type="protein sequence ID" value="RUM20418.1"/>
    <property type="molecule type" value="Genomic_DNA"/>
</dbReference>
<evidence type="ECO:0000259" key="6">
    <source>
        <dbReference type="PROSITE" id="PS50893"/>
    </source>
</evidence>
<dbReference type="InterPro" id="IPR013611">
    <property type="entry name" value="Transp-assoc_OB_typ2"/>
</dbReference>
<reference evidence="8" key="1">
    <citation type="submission" date="2018-11" db="EMBL/GenBank/DDBJ databases">
        <title>Rhizobium chutanense sp. nov., isolated from root nodules of Phaseolus vulgaris in China.</title>
        <authorList>
            <person name="Huo Y."/>
        </authorList>
    </citation>
    <scope>NUCLEOTIDE SEQUENCE [LARGE SCALE GENOMIC DNA]</scope>
    <source>
        <strain evidence="8">CCBAU 65647</strain>
    </source>
</reference>
<dbReference type="InterPro" id="IPR003439">
    <property type="entry name" value="ABC_transporter-like_ATP-bd"/>
</dbReference>
<sequence>MSTSVEFRNVSRRYGASFFALRNTSIKIAAEEFVSLLGPSGSGKSTMLKLLAGFDVPSSGDILVDGRSILSTPPHLRGIGMVFQNYALFPHMNVADNIAFPLRVRKTSDDTIRKRVADVLGITRLEALADRFPRELSGGQQQRVALARAIVFDPKVLLMDEPLGALDKHLREQLKFEIKRIQQQFRMTVLFVTHDQDEALVLSDRIAIMRDGAIEQLSTPQELYHKPKTKFVAAFVGESNLIECINDNGRLHSDGTTFAMAPVKSGKNCAIMIRPECIGISREPSPGAMAGRMKETVFLGEATRYIVNAGSHEIVAKPRLEQNDDYRPGDEVFLSWKNDDVVVLDG</sequence>
<evidence type="ECO:0000313" key="8">
    <source>
        <dbReference type="Proteomes" id="UP000278823"/>
    </source>
</evidence>
<accession>A0A432PC20</accession>
<evidence type="ECO:0000256" key="5">
    <source>
        <dbReference type="ARBA" id="ARBA00022840"/>
    </source>
</evidence>
<dbReference type="InterPro" id="IPR003593">
    <property type="entry name" value="AAA+_ATPase"/>
</dbReference>
<name>A0A432PC20_9HYPH</name>
<dbReference type="InterPro" id="IPR017871">
    <property type="entry name" value="ABC_transporter-like_CS"/>
</dbReference>
<dbReference type="PANTHER" id="PTHR42781:SF4">
    <property type="entry name" value="SPERMIDINE_PUTRESCINE IMPORT ATP-BINDING PROTEIN POTA"/>
    <property type="match status" value="1"/>
</dbReference>
<dbReference type="GO" id="GO:0016887">
    <property type="term" value="F:ATP hydrolysis activity"/>
    <property type="evidence" value="ECO:0007669"/>
    <property type="project" value="InterPro"/>
</dbReference>
<comment type="caution">
    <text evidence="7">The sequence shown here is derived from an EMBL/GenBank/DDBJ whole genome shotgun (WGS) entry which is preliminary data.</text>
</comment>
<feature type="domain" description="ABC transporter" evidence="6">
    <location>
        <begin position="5"/>
        <end position="236"/>
    </location>
</feature>
<dbReference type="Gene3D" id="3.40.50.300">
    <property type="entry name" value="P-loop containing nucleotide triphosphate hydrolases"/>
    <property type="match status" value="1"/>
</dbReference>
<dbReference type="Proteomes" id="UP000278823">
    <property type="component" value="Unassembled WGS sequence"/>
</dbReference>
<dbReference type="GO" id="GO:0005524">
    <property type="term" value="F:ATP binding"/>
    <property type="evidence" value="ECO:0007669"/>
    <property type="project" value="UniProtKB-KW"/>
</dbReference>
<dbReference type="SMART" id="SM00382">
    <property type="entry name" value="AAA"/>
    <property type="match status" value="1"/>
</dbReference>
<dbReference type="GO" id="GO:0140359">
    <property type="term" value="F:ABC-type transporter activity"/>
    <property type="evidence" value="ECO:0007669"/>
    <property type="project" value="UniProtKB-ARBA"/>
</dbReference>
<organism evidence="7 8">
    <name type="scientific">Rhizobium vallis</name>
    <dbReference type="NCBI Taxonomy" id="634290"/>
    <lineage>
        <taxon>Bacteria</taxon>
        <taxon>Pseudomonadati</taxon>
        <taxon>Pseudomonadota</taxon>
        <taxon>Alphaproteobacteria</taxon>
        <taxon>Hyphomicrobiales</taxon>
        <taxon>Rhizobiaceae</taxon>
        <taxon>Rhizobium/Agrobacterium group</taxon>
        <taxon>Rhizobium</taxon>
    </lineage>
</organism>
<dbReference type="Pfam" id="PF00005">
    <property type="entry name" value="ABC_tran"/>
    <property type="match status" value="1"/>
</dbReference>
<keyword evidence="8" id="KW-1185">Reference proteome</keyword>
<keyword evidence="4" id="KW-0547">Nucleotide-binding</keyword>
<dbReference type="PROSITE" id="PS00211">
    <property type="entry name" value="ABC_TRANSPORTER_1"/>
    <property type="match status" value="1"/>
</dbReference>
<comment type="similarity">
    <text evidence="2">Belongs to the ABC transporter superfamily.</text>
</comment>
<dbReference type="PANTHER" id="PTHR42781">
    <property type="entry name" value="SPERMIDINE/PUTRESCINE IMPORT ATP-BINDING PROTEIN POTA"/>
    <property type="match status" value="1"/>
</dbReference>
<dbReference type="InterPro" id="IPR027417">
    <property type="entry name" value="P-loop_NTPase"/>
</dbReference>
<dbReference type="OrthoDB" id="9802264at2"/>
<dbReference type="SUPFAM" id="SSF50331">
    <property type="entry name" value="MOP-like"/>
    <property type="match status" value="1"/>
</dbReference>
<comment type="subcellular location">
    <subcellularLocation>
        <location evidence="1">Cell inner membrane</location>
        <topology evidence="1">Peripheral membrane protein</topology>
    </subcellularLocation>
</comment>
<evidence type="ECO:0000313" key="7">
    <source>
        <dbReference type="EMBL" id="RUM20418.1"/>
    </source>
</evidence>
<evidence type="ECO:0000256" key="4">
    <source>
        <dbReference type="ARBA" id="ARBA00022741"/>
    </source>
</evidence>
<dbReference type="PROSITE" id="PS50893">
    <property type="entry name" value="ABC_TRANSPORTER_2"/>
    <property type="match status" value="1"/>
</dbReference>
<evidence type="ECO:0000256" key="3">
    <source>
        <dbReference type="ARBA" id="ARBA00022448"/>
    </source>
</evidence>
<dbReference type="RefSeq" id="WP_126924639.1">
    <property type="nucleotide sequence ID" value="NZ_ML133699.1"/>
</dbReference>
<keyword evidence="3" id="KW-0813">Transport</keyword>
<gene>
    <name evidence="7" type="ORF">EFQ99_29225</name>
</gene>
<protein>
    <submittedName>
        <fullName evidence="7">ABC transporter ATP-binding protein</fullName>
    </submittedName>
</protein>
<dbReference type="AlphaFoldDB" id="A0A432PC20"/>
<proteinExistence type="inferred from homology"/>
<dbReference type="InterPro" id="IPR050093">
    <property type="entry name" value="ABC_SmlMolc_Importer"/>
</dbReference>
<dbReference type="Pfam" id="PF08402">
    <property type="entry name" value="TOBE_2"/>
    <property type="match status" value="1"/>
</dbReference>
<evidence type="ECO:0000256" key="2">
    <source>
        <dbReference type="ARBA" id="ARBA00005417"/>
    </source>
</evidence>
<dbReference type="GO" id="GO:0043190">
    <property type="term" value="C:ATP-binding cassette (ABC) transporter complex"/>
    <property type="evidence" value="ECO:0007669"/>
    <property type="project" value="InterPro"/>
</dbReference>
<dbReference type="FunFam" id="3.40.50.300:FF:000042">
    <property type="entry name" value="Maltose/maltodextrin ABC transporter, ATP-binding protein"/>
    <property type="match status" value="1"/>
</dbReference>
<dbReference type="InterPro" id="IPR008995">
    <property type="entry name" value="Mo/tungstate-bd_C_term_dom"/>
</dbReference>
<evidence type="ECO:0000256" key="1">
    <source>
        <dbReference type="ARBA" id="ARBA00004417"/>
    </source>
</evidence>
<dbReference type="SUPFAM" id="SSF52540">
    <property type="entry name" value="P-loop containing nucleoside triphosphate hydrolases"/>
    <property type="match status" value="1"/>
</dbReference>